<evidence type="ECO:0000259" key="1">
    <source>
        <dbReference type="Pfam" id="PF13470"/>
    </source>
</evidence>
<feature type="domain" description="VapC50 C-terminal" evidence="2">
    <location>
        <begin position="116"/>
        <end position="168"/>
    </location>
</feature>
<sequence>MLYPAHLRDTLLLIAESGQYRPLWSAEIIAELKRNLVDQVITATQFEYLASQLNEAFGDAQVADYESLMFNLDCDTKDRHVLAAAIRGGASALITFNISDFPETSTNKFDIAVYSPDEFLMSLLGQHPEDIFAIVNGQGLRNLVAPRTLSEITAALAQAGVPKFADAILRFGRVRE</sequence>
<organism evidence="3">
    <name type="scientific">freshwater metagenome</name>
    <dbReference type="NCBI Taxonomy" id="449393"/>
    <lineage>
        <taxon>unclassified sequences</taxon>
        <taxon>metagenomes</taxon>
        <taxon>ecological metagenomes</taxon>
    </lineage>
</organism>
<gene>
    <name evidence="3" type="ORF">UFOPK4345_01203</name>
</gene>
<feature type="domain" description="PIN" evidence="1">
    <location>
        <begin position="10"/>
        <end position="98"/>
    </location>
</feature>
<dbReference type="InterPro" id="IPR058652">
    <property type="entry name" value="VapC50_C"/>
</dbReference>
<dbReference type="Pfam" id="PF26343">
    <property type="entry name" value="VapC50_C"/>
    <property type="match status" value="1"/>
</dbReference>
<accession>A0A6J7UTP3</accession>
<protein>
    <submittedName>
        <fullName evidence="3">Unannotated protein</fullName>
    </submittedName>
</protein>
<dbReference type="EMBL" id="CAFBQV010000222">
    <property type="protein sequence ID" value="CAB5067367.1"/>
    <property type="molecule type" value="Genomic_DNA"/>
</dbReference>
<evidence type="ECO:0000313" key="3">
    <source>
        <dbReference type="EMBL" id="CAB5067367.1"/>
    </source>
</evidence>
<dbReference type="SUPFAM" id="SSF88723">
    <property type="entry name" value="PIN domain-like"/>
    <property type="match status" value="1"/>
</dbReference>
<dbReference type="Pfam" id="PF13470">
    <property type="entry name" value="PIN_3"/>
    <property type="match status" value="1"/>
</dbReference>
<dbReference type="AlphaFoldDB" id="A0A6J7UTP3"/>
<dbReference type="InterPro" id="IPR002716">
    <property type="entry name" value="PIN_dom"/>
</dbReference>
<name>A0A6J7UTP3_9ZZZZ</name>
<dbReference type="InterPro" id="IPR029060">
    <property type="entry name" value="PIN-like_dom_sf"/>
</dbReference>
<proteinExistence type="predicted"/>
<reference evidence="3" key="1">
    <citation type="submission" date="2020-05" db="EMBL/GenBank/DDBJ databases">
        <authorList>
            <person name="Chiriac C."/>
            <person name="Salcher M."/>
            <person name="Ghai R."/>
            <person name="Kavagutti S V."/>
        </authorList>
    </citation>
    <scope>NUCLEOTIDE SEQUENCE</scope>
</reference>
<evidence type="ECO:0000259" key="2">
    <source>
        <dbReference type="Pfam" id="PF26343"/>
    </source>
</evidence>